<feature type="compositionally biased region" description="Low complexity" evidence="1">
    <location>
        <begin position="104"/>
        <end position="120"/>
    </location>
</feature>
<organism evidence="2 3">
    <name type="scientific">Candidatus Nitrosocosmicus arcticus</name>
    <dbReference type="NCBI Taxonomy" id="2035267"/>
    <lineage>
        <taxon>Archaea</taxon>
        <taxon>Nitrososphaerota</taxon>
        <taxon>Nitrososphaeria</taxon>
        <taxon>Nitrososphaerales</taxon>
        <taxon>Nitrososphaeraceae</taxon>
        <taxon>Candidatus Nitrosocosmicus</taxon>
    </lineage>
</organism>
<evidence type="ECO:0000313" key="3">
    <source>
        <dbReference type="Proteomes" id="UP000315289"/>
    </source>
</evidence>
<evidence type="ECO:0000313" key="2">
    <source>
        <dbReference type="EMBL" id="TVP39923.1"/>
    </source>
</evidence>
<name>A0A557STJ2_9ARCH</name>
<keyword evidence="3" id="KW-1185">Reference proteome</keyword>
<dbReference type="AlphaFoldDB" id="A0A557STJ2"/>
<reference evidence="2 3" key="1">
    <citation type="journal article" date="2019" name="Front. Microbiol.">
        <title>Ammonia Oxidation by the Arctic Terrestrial Thaumarchaeote Candidatus Nitrosocosmicus arcticus Is Stimulated by Increasing Temperatures.</title>
        <authorList>
            <person name="Alves R.J.E."/>
            <person name="Kerou M."/>
            <person name="Zappe A."/>
            <person name="Bittner R."/>
            <person name="Abby S.S."/>
            <person name="Schmidt H.A."/>
            <person name="Pfeifer K."/>
            <person name="Schleper C."/>
        </authorList>
    </citation>
    <scope>NUCLEOTIDE SEQUENCE [LARGE SCALE GENOMIC DNA]</scope>
    <source>
        <strain evidence="2 3">Kfb</strain>
    </source>
</reference>
<proteinExistence type="predicted"/>
<dbReference type="Proteomes" id="UP000315289">
    <property type="component" value="Unassembled WGS sequence"/>
</dbReference>
<feature type="region of interest" description="Disordered" evidence="1">
    <location>
        <begin position="91"/>
        <end position="125"/>
    </location>
</feature>
<feature type="compositionally biased region" description="Polar residues" evidence="1">
    <location>
        <begin position="91"/>
        <end position="103"/>
    </location>
</feature>
<evidence type="ECO:0000256" key="1">
    <source>
        <dbReference type="SAM" id="MobiDB-lite"/>
    </source>
</evidence>
<gene>
    <name evidence="2" type="ORF">NARC_110135</name>
</gene>
<dbReference type="EMBL" id="VOAH01000011">
    <property type="protein sequence ID" value="TVP39923.1"/>
    <property type="molecule type" value="Genomic_DNA"/>
</dbReference>
<accession>A0A557STJ2</accession>
<protein>
    <submittedName>
        <fullName evidence="2">Uncharacterized protein</fullName>
    </submittedName>
</protein>
<comment type="caution">
    <text evidence="2">The sequence shown here is derived from an EMBL/GenBank/DDBJ whole genome shotgun (WGS) entry which is preliminary data.</text>
</comment>
<sequence>MDLTKIPLLLILIFLIFFTQGTFDAILGEINNIVVEENTLSSKSSRLAANNTFALSGSLISTLDSSLISNNGSDENNQLISSSEFGTNFENSDQILSPNQRTEGITSSGNSSSIMNSSRGNSEDTTVIGQLNETDNLSNNLVSMLSGIIIQSIEKGNPTINNDGNTNDSNGLANKNISTIVSGNWKMRVNSSEVTLFDSKFVTITSNANGFHWHTINNFNGDGNAFFGYDDTVFMDGTLDFFTDDKLVVENSKVMIIINNFELIQIIFIDNKIADHFRNFPLYGIIDSIEIKN</sequence>